<organism evidence="2 3">
    <name type="scientific">Robiginitalea aurantiaca</name>
    <dbReference type="NCBI Taxonomy" id="3056915"/>
    <lineage>
        <taxon>Bacteria</taxon>
        <taxon>Pseudomonadati</taxon>
        <taxon>Bacteroidota</taxon>
        <taxon>Flavobacteriia</taxon>
        <taxon>Flavobacteriales</taxon>
        <taxon>Flavobacteriaceae</taxon>
        <taxon>Robiginitalea</taxon>
    </lineage>
</organism>
<feature type="chain" id="PRO_5046076896" description="Gliding motility-associated protein GldM C-terminal domain-containing protein" evidence="1">
    <location>
        <begin position="20"/>
        <end position="196"/>
    </location>
</feature>
<gene>
    <name evidence="2" type="ORF">QU605_14990</name>
</gene>
<evidence type="ECO:0000256" key="1">
    <source>
        <dbReference type="SAM" id="SignalP"/>
    </source>
</evidence>
<sequence>MKKAVILLSILFAGFQVSANQKVEIPARKSVELTYEEFANFDVKLMNRSGKQIEVSVLDARTRKQVSGFGLGPMGNAILYVAEGNILKLKNTSSKDIRMNLDFVERIPSPQADPNVETVNFTLHNSSLKSIPLIIPGVMNPNLSPMSNSGVSLQMGQEIYYKKGLKRVVVLTVDKNIQNGDKIDMAKRIAALKKEE</sequence>
<accession>A0ABT7WIP1</accession>
<keyword evidence="3" id="KW-1185">Reference proteome</keyword>
<reference evidence="2" key="1">
    <citation type="submission" date="2023-06" db="EMBL/GenBank/DDBJ databases">
        <title>Robiginitalea aurantiacus sp. nov. and Algoriphagus sediminis sp. nov., isolated from coastal sediment.</title>
        <authorList>
            <person name="Zhou Z.Y."/>
            <person name="An J."/>
            <person name="Jia Y.W."/>
            <person name="Du Z.J."/>
        </authorList>
    </citation>
    <scope>NUCLEOTIDE SEQUENCE</scope>
    <source>
        <strain evidence="2">M39</strain>
    </source>
</reference>
<evidence type="ECO:0000313" key="3">
    <source>
        <dbReference type="Proteomes" id="UP001174839"/>
    </source>
</evidence>
<comment type="caution">
    <text evidence="2">The sequence shown here is derived from an EMBL/GenBank/DDBJ whole genome shotgun (WGS) entry which is preliminary data.</text>
</comment>
<dbReference type="RefSeq" id="WP_289726145.1">
    <property type="nucleotide sequence ID" value="NZ_JAUDUY010000014.1"/>
</dbReference>
<feature type="signal peptide" evidence="1">
    <location>
        <begin position="1"/>
        <end position="19"/>
    </location>
</feature>
<evidence type="ECO:0000313" key="2">
    <source>
        <dbReference type="EMBL" id="MDM9632782.1"/>
    </source>
</evidence>
<evidence type="ECO:0008006" key="4">
    <source>
        <dbReference type="Google" id="ProtNLM"/>
    </source>
</evidence>
<name>A0ABT7WIP1_9FLAO</name>
<dbReference type="Proteomes" id="UP001174839">
    <property type="component" value="Unassembled WGS sequence"/>
</dbReference>
<dbReference type="EMBL" id="JAUDUY010000014">
    <property type="protein sequence ID" value="MDM9632782.1"/>
    <property type="molecule type" value="Genomic_DNA"/>
</dbReference>
<keyword evidence="1" id="KW-0732">Signal</keyword>
<proteinExistence type="predicted"/>
<protein>
    <recommendedName>
        <fullName evidence="4">Gliding motility-associated protein GldM C-terminal domain-containing protein</fullName>
    </recommendedName>
</protein>